<evidence type="ECO:0000313" key="2">
    <source>
        <dbReference type="Proteomes" id="UP001312865"/>
    </source>
</evidence>
<accession>A0ABU8HCH9</accession>
<dbReference type="EMBL" id="JBBAXC010000005">
    <property type="protein sequence ID" value="MEI5906980.1"/>
    <property type="molecule type" value="Genomic_DNA"/>
</dbReference>
<dbReference type="Proteomes" id="UP001312865">
    <property type="component" value="Unassembled WGS sequence"/>
</dbReference>
<dbReference type="Pfam" id="PF13122">
    <property type="entry name" value="DUF3977"/>
    <property type="match status" value="1"/>
</dbReference>
<dbReference type="RefSeq" id="WP_336586420.1">
    <property type="nucleotide sequence ID" value="NZ_JBBAXC010000005.1"/>
</dbReference>
<keyword evidence="2" id="KW-1185">Reference proteome</keyword>
<sequence>MKYIEIGIGNSWFIRTEIELEDGTECEEKGIKRPINLQSLYLRIWIGNSVLIIDSIEGFKRMKKKRKKFKFIVGIVSK</sequence>
<comment type="caution">
    <text evidence="1">The sequence shown here is derived from an EMBL/GenBank/DDBJ whole genome shotgun (WGS) entry which is preliminary data.</text>
</comment>
<evidence type="ECO:0000313" key="1">
    <source>
        <dbReference type="EMBL" id="MEI5906980.1"/>
    </source>
</evidence>
<reference evidence="1 2" key="1">
    <citation type="journal article" date="2018" name="J. Microbiol.">
        <title>Bacillus spongiae sp. nov., isolated from sponge of Jeju Island.</title>
        <authorList>
            <person name="Lee G.E."/>
            <person name="Im W.T."/>
            <person name="Park J.S."/>
        </authorList>
    </citation>
    <scope>NUCLEOTIDE SEQUENCE [LARGE SCALE GENOMIC DNA]</scope>
    <source>
        <strain evidence="1 2">135PIL107-10</strain>
    </source>
</reference>
<gene>
    <name evidence="1" type="ORF">WAK64_07910</name>
</gene>
<protein>
    <submittedName>
        <fullName evidence="1">DUF3977 family protein</fullName>
    </submittedName>
</protein>
<organism evidence="1 2">
    <name type="scientific">Bacillus spongiae</name>
    <dbReference type="NCBI Taxonomy" id="2683610"/>
    <lineage>
        <taxon>Bacteria</taxon>
        <taxon>Bacillati</taxon>
        <taxon>Bacillota</taxon>
        <taxon>Bacilli</taxon>
        <taxon>Bacillales</taxon>
        <taxon>Bacillaceae</taxon>
        <taxon>Bacillus</taxon>
    </lineage>
</organism>
<dbReference type="InterPro" id="IPR025009">
    <property type="entry name" value="DUF3977"/>
</dbReference>
<proteinExistence type="predicted"/>
<name>A0ABU8HCH9_9BACI</name>